<evidence type="ECO:0000313" key="1">
    <source>
        <dbReference type="EMBL" id="CAF0750133.1"/>
    </source>
</evidence>
<gene>
    <name evidence="1" type="ORF">JXQ802_LOCUS1626</name>
</gene>
<accession>A0A813PAX0</accession>
<sequence length="225" mass="26976">MDDTIFDPNDLLRQIDTVSRSQRTLFAEFERQRSRLNQLFHCYDNQLSARDSELRRQSEQINKETRQKIHHRSHTIMTERARLTHILDDDMNNSFSSDNLHNIFRFKTHSNDRKRKVYGCLLPQLKAPLKKNCNSNWTQIISNSNSRQSNFPKNIESRRNSINKFIESNLEQRNKMNDIIDKFLYELEEYHGDGYDHFLQTSEPNRNAQILAQQNIKHKNRKQIN</sequence>
<evidence type="ECO:0000313" key="2">
    <source>
        <dbReference type="Proteomes" id="UP000663870"/>
    </source>
</evidence>
<keyword evidence="2" id="KW-1185">Reference proteome</keyword>
<dbReference type="EMBL" id="CAJNOL010000018">
    <property type="protein sequence ID" value="CAF0750133.1"/>
    <property type="molecule type" value="Genomic_DNA"/>
</dbReference>
<protein>
    <submittedName>
        <fullName evidence="1">Uncharacterized protein</fullName>
    </submittedName>
</protein>
<reference evidence="1" key="1">
    <citation type="submission" date="2021-02" db="EMBL/GenBank/DDBJ databases">
        <authorList>
            <person name="Nowell W R."/>
        </authorList>
    </citation>
    <scope>NUCLEOTIDE SEQUENCE</scope>
</reference>
<dbReference type="AlphaFoldDB" id="A0A813PAX0"/>
<comment type="caution">
    <text evidence="1">The sequence shown here is derived from an EMBL/GenBank/DDBJ whole genome shotgun (WGS) entry which is preliminary data.</text>
</comment>
<proteinExistence type="predicted"/>
<dbReference type="Proteomes" id="UP000663870">
    <property type="component" value="Unassembled WGS sequence"/>
</dbReference>
<name>A0A813PAX0_9BILA</name>
<organism evidence="1 2">
    <name type="scientific">Rotaria sordida</name>
    <dbReference type="NCBI Taxonomy" id="392033"/>
    <lineage>
        <taxon>Eukaryota</taxon>
        <taxon>Metazoa</taxon>
        <taxon>Spiralia</taxon>
        <taxon>Gnathifera</taxon>
        <taxon>Rotifera</taxon>
        <taxon>Eurotatoria</taxon>
        <taxon>Bdelloidea</taxon>
        <taxon>Philodinida</taxon>
        <taxon>Philodinidae</taxon>
        <taxon>Rotaria</taxon>
    </lineage>
</organism>